<evidence type="ECO:0000259" key="2">
    <source>
        <dbReference type="Pfam" id="PF00561"/>
    </source>
</evidence>
<name>A0A4R5A023_9ACTN</name>
<sequence length="313" mass="34552">MFEGFEEFTVTTGHGTVFGRRGGSGAPVLLLHGIPQTHVMWRLVAPELAREFSVVVTDLRGYGSSDAPGGDPEHAEYAMRELARDQVEVMDQLGYRTFCVAGHDRGARCAYRAALDHPERIDALAVLDIIPIADAFARANRDFAIGYWVWSFLAAPAPLPERLIAGDPDAFVDHLLDDWADRPEVFTEDVRAAYRAQFHDPSRVHAICEQYRAAVTHDVVHDEADRLGGFSCPVLALWSDSGAVARWYDPLEVWRAWARDVSGAAVHAGHFLAEEAPEETTRLIVGFLRSIPQRADAPSTGAQRAPGWTRPLS</sequence>
<dbReference type="Gene3D" id="3.40.50.1820">
    <property type="entry name" value="alpha/beta hydrolase"/>
    <property type="match status" value="1"/>
</dbReference>
<dbReference type="OrthoDB" id="3507586at2"/>
<dbReference type="SUPFAM" id="SSF53474">
    <property type="entry name" value="alpha/beta-Hydrolases"/>
    <property type="match status" value="1"/>
</dbReference>
<organism evidence="3 4">
    <name type="scientific">Jiangella aurantiaca</name>
    <dbReference type="NCBI Taxonomy" id="2530373"/>
    <lineage>
        <taxon>Bacteria</taxon>
        <taxon>Bacillati</taxon>
        <taxon>Actinomycetota</taxon>
        <taxon>Actinomycetes</taxon>
        <taxon>Jiangellales</taxon>
        <taxon>Jiangellaceae</taxon>
        <taxon>Jiangella</taxon>
    </lineage>
</organism>
<dbReference type="RefSeq" id="WP_132107333.1">
    <property type="nucleotide sequence ID" value="NZ_SMLB01000058.1"/>
</dbReference>
<dbReference type="Pfam" id="PF00561">
    <property type="entry name" value="Abhydrolase_1"/>
    <property type="match status" value="1"/>
</dbReference>
<dbReference type="AlphaFoldDB" id="A0A4R5A023"/>
<gene>
    <name evidence="3" type="ORF">E1262_26550</name>
</gene>
<dbReference type="InterPro" id="IPR000073">
    <property type="entry name" value="AB_hydrolase_1"/>
</dbReference>
<keyword evidence="4" id="KW-1185">Reference proteome</keyword>
<feature type="domain" description="AB hydrolase-1" evidence="2">
    <location>
        <begin position="27"/>
        <end position="277"/>
    </location>
</feature>
<dbReference type="PANTHER" id="PTHR43329">
    <property type="entry name" value="EPOXIDE HYDROLASE"/>
    <property type="match status" value="1"/>
</dbReference>
<evidence type="ECO:0000313" key="3">
    <source>
        <dbReference type="EMBL" id="TDD65011.1"/>
    </source>
</evidence>
<evidence type="ECO:0000313" key="4">
    <source>
        <dbReference type="Proteomes" id="UP000295217"/>
    </source>
</evidence>
<dbReference type="InterPro" id="IPR029058">
    <property type="entry name" value="AB_hydrolase_fold"/>
</dbReference>
<proteinExistence type="predicted"/>
<dbReference type="InterPro" id="IPR000639">
    <property type="entry name" value="Epox_hydrolase-like"/>
</dbReference>
<dbReference type="Proteomes" id="UP000295217">
    <property type="component" value="Unassembled WGS sequence"/>
</dbReference>
<dbReference type="GO" id="GO:0016787">
    <property type="term" value="F:hydrolase activity"/>
    <property type="evidence" value="ECO:0007669"/>
    <property type="project" value="UniProtKB-KW"/>
</dbReference>
<comment type="caution">
    <text evidence="3">The sequence shown here is derived from an EMBL/GenBank/DDBJ whole genome shotgun (WGS) entry which is preliminary data.</text>
</comment>
<accession>A0A4R5A023</accession>
<keyword evidence="1 3" id="KW-0378">Hydrolase</keyword>
<protein>
    <submittedName>
        <fullName evidence="3">Alpha/beta hydrolase</fullName>
    </submittedName>
</protein>
<evidence type="ECO:0000256" key="1">
    <source>
        <dbReference type="ARBA" id="ARBA00022801"/>
    </source>
</evidence>
<reference evidence="3 4" key="1">
    <citation type="submission" date="2019-02" db="EMBL/GenBank/DDBJ databases">
        <title>Draft genome sequences of novel Actinobacteria.</title>
        <authorList>
            <person name="Sahin N."/>
            <person name="Ay H."/>
            <person name="Saygin H."/>
        </authorList>
    </citation>
    <scope>NUCLEOTIDE SEQUENCE [LARGE SCALE GENOMIC DNA]</scope>
    <source>
        <strain evidence="3 4">8K307</strain>
    </source>
</reference>
<dbReference type="EMBL" id="SMLB01000058">
    <property type="protein sequence ID" value="TDD65011.1"/>
    <property type="molecule type" value="Genomic_DNA"/>
</dbReference>
<dbReference type="PRINTS" id="PR00111">
    <property type="entry name" value="ABHYDROLASE"/>
</dbReference>
<dbReference type="PRINTS" id="PR00412">
    <property type="entry name" value="EPOXHYDRLASE"/>
</dbReference>